<name>A0ABU5T7Q6_9MICC</name>
<dbReference type="SUPFAM" id="SSF103473">
    <property type="entry name" value="MFS general substrate transporter"/>
    <property type="match status" value="1"/>
</dbReference>
<dbReference type="Proteomes" id="UP001304769">
    <property type="component" value="Unassembled WGS sequence"/>
</dbReference>
<dbReference type="PANTHER" id="PTHR23523:SF2">
    <property type="entry name" value="2-NITROIMIDAZOLE TRANSPORTER"/>
    <property type="match status" value="1"/>
</dbReference>
<evidence type="ECO:0000313" key="4">
    <source>
        <dbReference type="Proteomes" id="UP001304769"/>
    </source>
</evidence>
<feature type="transmembrane region" description="Helical" evidence="2">
    <location>
        <begin position="317"/>
        <end position="335"/>
    </location>
</feature>
<keyword evidence="2" id="KW-1133">Transmembrane helix</keyword>
<gene>
    <name evidence="3" type="ORF">SPF06_13365</name>
</gene>
<keyword evidence="2" id="KW-0812">Transmembrane</keyword>
<feature type="transmembrane region" description="Helical" evidence="2">
    <location>
        <begin position="115"/>
        <end position="135"/>
    </location>
</feature>
<feature type="transmembrane region" description="Helical" evidence="2">
    <location>
        <begin position="180"/>
        <end position="198"/>
    </location>
</feature>
<dbReference type="InterPro" id="IPR052524">
    <property type="entry name" value="MFS_Cyanate_Porter"/>
</dbReference>
<dbReference type="Pfam" id="PF07690">
    <property type="entry name" value="MFS_1"/>
    <property type="match status" value="1"/>
</dbReference>
<feature type="transmembrane region" description="Helical" evidence="2">
    <location>
        <begin position="341"/>
        <end position="364"/>
    </location>
</feature>
<evidence type="ECO:0000313" key="3">
    <source>
        <dbReference type="EMBL" id="MEA5455717.1"/>
    </source>
</evidence>
<comment type="caution">
    <text evidence="3">The sequence shown here is derived from an EMBL/GenBank/DDBJ whole genome shotgun (WGS) entry which is preliminary data.</text>
</comment>
<evidence type="ECO:0000256" key="2">
    <source>
        <dbReference type="SAM" id="Phobius"/>
    </source>
</evidence>
<evidence type="ECO:0000256" key="1">
    <source>
        <dbReference type="SAM" id="MobiDB-lite"/>
    </source>
</evidence>
<feature type="transmembrane region" description="Helical" evidence="2">
    <location>
        <begin position="290"/>
        <end position="310"/>
    </location>
</feature>
<sequence>MSIRAELSRQAPAHGSAPRRVPWAAAITALLISLNLRPAITSVAAAFPALAGAFGSAYAPGSPWLAALGSAPILAFGLSAPLGPWLARRWGLAPALTTSMLALAAALALRVASPALLLPGTVVAGCAIMVGSVLIPQLVKASGGSTWLSGVTTMGMAGGAAIGAALLIPSATWWGLPGALGAWALPAVAAGAVAWASLRPRRESAAPREEAPPSSAVPSPAPGSGEIARAVAAPSSAGASPRRPRLLRHRTALAITAYFGVQALLYFAVTSWLATYLADRGSNAAAASGLLAWFSVAGLPASFVVPVIVGRRRGARIVGPGIGLAIAACLVWVLAGPLSIMPLAIAALGFSQGSTLAFAFTLIVVRSHDAVTAGRLSALAQGAGFALASVGPFAAGWAHGTTGGWAAPFVGMAVAAVVLAGLGALAVRGPEVR</sequence>
<feature type="transmembrane region" description="Helical" evidence="2">
    <location>
        <begin position="63"/>
        <end position="83"/>
    </location>
</feature>
<dbReference type="InterPro" id="IPR011701">
    <property type="entry name" value="MFS"/>
</dbReference>
<feature type="transmembrane region" description="Helical" evidence="2">
    <location>
        <begin position="147"/>
        <end position="168"/>
    </location>
</feature>
<dbReference type="RefSeq" id="WP_323279597.1">
    <property type="nucleotide sequence ID" value="NZ_JAYGGQ010000010.1"/>
</dbReference>
<keyword evidence="4" id="KW-1185">Reference proteome</keyword>
<feature type="transmembrane region" description="Helical" evidence="2">
    <location>
        <begin position="376"/>
        <end position="399"/>
    </location>
</feature>
<feature type="transmembrane region" description="Helical" evidence="2">
    <location>
        <begin position="252"/>
        <end position="278"/>
    </location>
</feature>
<feature type="region of interest" description="Disordered" evidence="1">
    <location>
        <begin position="204"/>
        <end position="224"/>
    </location>
</feature>
<feature type="transmembrane region" description="Helical" evidence="2">
    <location>
        <begin position="21"/>
        <end position="51"/>
    </location>
</feature>
<keyword evidence="2" id="KW-0472">Membrane</keyword>
<feature type="transmembrane region" description="Helical" evidence="2">
    <location>
        <begin position="405"/>
        <end position="427"/>
    </location>
</feature>
<reference evidence="3 4" key="1">
    <citation type="submission" date="2023-12" db="EMBL/GenBank/DDBJ databases">
        <title>Sinomonas terricola sp. nov, isolated from litchi orchard soil in Guangdong, PR China.</title>
        <authorList>
            <person name="Jiaxin W."/>
            <person name="Yang Z."/>
            <person name="Honghui Z."/>
        </authorList>
    </citation>
    <scope>NUCLEOTIDE SEQUENCE [LARGE SCALE GENOMIC DNA]</scope>
    <source>
        <strain evidence="3 4">JGH33</strain>
    </source>
</reference>
<organism evidence="3 4">
    <name type="scientific">Sinomonas terricola</name>
    <dbReference type="NCBI Taxonomy" id="3110330"/>
    <lineage>
        <taxon>Bacteria</taxon>
        <taxon>Bacillati</taxon>
        <taxon>Actinomycetota</taxon>
        <taxon>Actinomycetes</taxon>
        <taxon>Micrococcales</taxon>
        <taxon>Micrococcaceae</taxon>
        <taxon>Sinomonas</taxon>
    </lineage>
</organism>
<proteinExistence type="predicted"/>
<accession>A0ABU5T7Q6</accession>
<dbReference type="InterPro" id="IPR036259">
    <property type="entry name" value="MFS_trans_sf"/>
</dbReference>
<dbReference type="EMBL" id="JAYGGQ010000010">
    <property type="protein sequence ID" value="MEA5455717.1"/>
    <property type="molecule type" value="Genomic_DNA"/>
</dbReference>
<feature type="transmembrane region" description="Helical" evidence="2">
    <location>
        <begin position="90"/>
        <end position="109"/>
    </location>
</feature>
<dbReference type="Gene3D" id="1.20.1250.20">
    <property type="entry name" value="MFS general substrate transporter like domains"/>
    <property type="match status" value="1"/>
</dbReference>
<dbReference type="PANTHER" id="PTHR23523">
    <property type="match status" value="1"/>
</dbReference>
<protein>
    <submittedName>
        <fullName evidence="3">MFS transporter</fullName>
    </submittedName>
</protein>
<feature type="compositionally biased region" description="Low complexity" evidence="1">
    <location>
        <begin position="212"/>
        <end position="224"/>
    </location>
</feature>